<dbReference type="SUPFAM" id="SSF57048">
    <property type="entry name" value="Gurmarin-like"/>
    <property type="match status" value="1"/>
</dbReference>
<feature type="chain" id="PRO_5014737009" evidence="8">
    <location>
        <begin position="20"/>
        <end position="61"/>
    </location>
</feature>
<accession>A0A2N6NVP8</accession>
<keyword evidence="4" id="KW-0929">Antimicrobial</keyword>
<evidence type="ECO:0000256" key="8">
    <source>
        <dbReference type="SAM" id="SignalP"/>
    </source>
</evidence>
<comment type="caution">
    <text evidence="9">The sequence shown here is derived from an EMBL/GenBank/DDBJ whole genome shotgun (WGS) entry which is preliminary data.</text>
</comment>
<dbReference type="GO" id="GO:0050832">
    <property type="term" value="P:defense response to fungus"/>
    <property type="evidence" value="ECO:0007669"/>
    <property type="project" value="UniProtKB-KW"/>
</dbReference>
<evidence type="ECO:0000256" key="4">
    <source>
        <dbReference type="ARBA" id="ARBA00022529"/>
    </source>
</evidence>
<dbReference type="OMA" id="RCINNGS"/>
<name>A0A2N6NVP8_BEABA</name>
<sequence>MKLFFTIVAIAMGAAAVSAAAEPLEKRCINNGSGCKADGSWGVCCSGFCLQYQGVSSGVCK</sequence>
<feature type="signal peptide" evidence="8">
    <location>
        <begin position="1"/>
        <end position="19"/>
    </location>
</feature>
<dbReference type="AlphaFoldDB" id="A0A2N6NVP8"/>
<keyword evidence="8" id="KW-0732">Signal</keyword>
<dbReference type="InterPro" id="IPR024206">
    <property type="entry name" value="Gurmarin/antimicrobial_peptd"/>
</dbReference>
<evidence type="ECO:0000256" key="6">
    <source>
        <dbReference type="ARBA" id="ARBA00022854"/>
    </source>
</evidence>
<protein>
    <submittedName>
        <fullName evidence="9">Uncharacterized protein</fullName>
    </submittedName>
</protein>
<organism evidence="9 10">
    <name type="scientific">Beauveria bassiana</name>
    <name type="common">White muscardine disease fungus</name>
    <name type="synonym">Tritirachium shiotae</name>
    <dbReference type="NCBI Taxonomy" id="176275"/>
    <lineage>
        <taxon>Eukaryota</taxon>
        <taxon>Fungi</taxon>
        <taxon>Dikarya</taxon>
        <taxon>Ascomycota</taxon>
        <taxon>Pezizomycotina</taxon>
        <taxon>Sordariomycetes</taxon>
        <taxon>Hypocreomycetidae</taxon>
        <taxon>Hypocreales</taxon>
        <taxon>Cordycipitaceae</taxon>
        <taxon>Beauveria</taxon>
    </lineage>
</organism>
<evidence type="ECO:0000256" key="3">
    <source>
        <dbReference type="ARBA" id="ARBA00022525"/>
    </source>
</evidence>
<keyword evidence="3" id="KW-0964">Secreted</keyword>
<gene>
    <name evidence="9" type="ORF">BM221_001435</name>
</gene>
<comment type="similarity">
    <text evidence="2">Belongs to the AMP family.</text>
</comment>
<dbReference type="PROSITE" id="PS60011">
    <property type="entry name" value="PLANT_C6_AMP"/>
    <property type="match status" value="1"/>
</dbReference>
<comment type="subcellular location">
    <subcellularLocation>
        <location evidence="1">Secreted</location>
    </subcellularLocation>
</comment>
<dbReference type="Pfam" id="PF11410">
    <property type="entry name" value="Antifungal_pept"/>
    <property type="match status" value="1"/>
</dbReference>
<evidence type="ECO:0000256" key="7">
    <source>
        <dbReference type="ARBA" id="ARBA00023157"/>
    </source>
</evidence>
<dbReference type="GO" id="GO:0031640">
    <property type="term" value="P:killing of cells of another organism"/>
    <property type="evidence" value="ECO:0007669"/>
    <property type="project" value="UniProtKB-KW"/>
</dbReference>
<evidence type="ECO:0000256" key="1">
    <source>
        <dbReference type="ARBA" id="ARBA00004613"/>
    </source>
</evidence>
<reference evidence="9 10" key="1">
    <citation type="journal article" date="2016" name="Appl. Microbiol. Biotechnol.">
        <title>Characterization of T-DNA insertion mutants with decreased virulence in the entomopathogenic fungus Beauveria bassiana JEF-007.</title>
        <authorList>
            <person name="Kim S."/>
            <person name="Lee S.J."/>
            <person name="Nai Y.S."/>
            <person name="Yu J.S."/>
            <person name="Lee M.R."/>
            <person name="Yang Y.T."/>
            <person name="Kim J.S."/>
        </authorList>
    </citation>
    <scope>NUCLEOTIDE SEQUENCE [LARGE SCALE GENOMIC DNA]</scope>
    <source>
        <strain evidence="9 10">JEF-007</strain>
    </source>
</reference>
<evidence type="ECO:0000256" key="2">
    <source>
        <dbReference type="ARBA" id="ARBA00007887"/>
    </source>
</evidence>
<dbReference type="InterPro" id="IPR009101">
    <property type="entry name" value="Gurmarin/antifun_pep"/>
</dbReference>
<keyword evidence="5" id="KW-0295">Fungicide</keyword>
<dbReference type="InterPro" id="IPR013006">
    <property type="entry name" value="Antimicrobial_C6_CS"/>
</dbReference>
<evidence type="ECO:0000256" key="5">
    <source>
        <dbReference type="ARBA" id="ARBA00022577"/>
    </source>
</evidence>
<evidence type="ECO:0000313" key="10">
    <source>
        <dbReference type="Proteomes" id="UP000235728"/>
    </source>
</evidence>
<evidence type="ECO:0000313" key="9">
    <source>
        <dbReference type="EMBL" id="PMB71348.1"/>
    </source>
</evidence>
<proteinExistence type="inferred from homology"/>
<keyword evidence="6" id="KW-0960">Knottin</keyword>
<keyword evidence="7" id="KW-1015">Disulfide bond</keyword>
<dbReference type="GO" id="GO:0005576">
    <property type="term" value="C:extracellular region"/>
    <property type="evidence" value="ECO:0007669"/>
    <property type="project" value="UniProtKB-SubCell"/>
</dbReference>
<dbReference type="Proteomes" id="UP000235728">
    <property type="component" value="Unassembled WGS sequence"/>
</dbReference>
<dbReference type="EMBL" id="MRVG01000002">
    <property type="protein sequence ID" value="PMB71348.1"/>
    <property type="molecule type" value="Genomic_DNA"/>
</dbReference>